<evidence type="ECO:0000256" key="1">
    <source>
        <dbReference type="ARBA" id="ARBA00022729"/>
    </source>
</evidence>
<dbReference type="Proteomes" id="UP000002420">
    <property type="component" value="Chromosome"/>
</dbReference>
<dbReference type="GO" id="GO:0016491">
    <property type="term" value="F:oxidoreductase activity"/>
    <property type="evidence" value="ECO:0007669"/>
    <property type="project" value="TreeGrafter"/>
</dbReference>
<dbReference type="SUPFAM" id="SSF48695">
    <property type="entry name" value="Multiheme cytochromes"/>
    <property type="match status" value="1"/>
</dbReference>
<feature type="chain" id="PRO_5002787540" evidence="2">
    <location>
        <begin position="21"/>
        <end position="500"/>
    </location>
</feature>
<dbReference type="eggNOG" id="COG3005">
    <property type="taxonomic scope" value="Bacteria"/>
</dbReference>
<evidence type="ECO:0000256" key="2">
    <source>
        <dbReference type="SAM" id="SignalP"/>
    </source>
</evidence>
<keyword evidence="1 2" id="KW-0732">Signal</keyword>
<dbReference type="RefSeq" id="WP_012470345.1">
    <property type="nucleotide sequence ID" value="NC_010814.1"/>
</dbReference>
<dbReference type="InterPro" id="IPR051829">
    <property type="entry name" value="Multiheme_Cytochr_ET"/>
</dbReference>
<sequence>MQMRRLVVMLFCLLPMTVLMYGCGSTSKEGSAVSGPVKVDEASCAQCHAQAVDSIEPSTTIYAKYNQSLHFTNNFHTVGCQDCHGGGSQHNGVGPIQYANPDAAGQCFSCHKNYLNSEHYAVYPASSVYNGPAHNAQYVSTNYQNSCSSCHDSHQPKVSQEHTDWATSGHGEVSAEGWAHYDFKFYGTGECTPCHTSTGFINFVSNGFTMPTSTWATAGDGSREVLTCKACHTDYNFKNRIRNVAAVKAIYTYNGANVQFNSMGASNLCITCHAGRGNTQSAKSTRFQGHHAPAAGVLFSSSAHTGYEFSGKSYGNATGFIHNKIGTSAAPGTGSNGPCVTCHMSAADNANSHKFSAATKNTAGAITALPTQAACLKCHSAAFVTPANMELLRLGYNEAGEVLKAYVANTITNYLNVAITSTNYATVADNAYGAFQNAQLSTEEKGAFAHNSVYAKRLIFDSIDWMDNGAFNNTITIPAGYPNARAWFGADAAGVVASRP</sequence>
<dbReference type="HOGENOM" id="CLU_446728_0_0_7"/>
<gene>
    <name evidence="3" type="ordered locus">Glov_2295</name>
</gene>
<dbReference type="PANTHER" id="PTHR35038:SF6">
    <property type="entry name" value="SURFACE LOCALIZED DECAHEME CYTOCHROME C LIPOPROTEIN"/>
    <property type="match status" value="1"/>
</dbReference>
<name>B3E4S5_TRIL1</name>
<keyword evidence="4" id="KW-1185">Reference proteome</keyword>
<organism evidence="3 4">
    <name type="scientific">Trichlorobacter lovleyi (strain ATCC BAA-1151 / DSM 17278 / SZ)</name>
    <name type="common">Geobacter lovleyi</name>
    <dbReference type="NCBI Taxonomy" id="398767"/>
    <lineage>
        <taxon>Bacteria</taxon>
        <taxon>Pseudomonadati</taxon>
        <taxon>Thermodesulfobacteriota</taxon>
        <taxon>Desulfuromonadia</taxon>
        <taxon>Geobacterales</taxon>
        <taxon>Geobacteraceae</taxon>
        <taxon>Trichlorobacter</taxon>
    </lineage>
</organism>
<dbReference type="PANTHER" id="PTHR35038">
    <property type="entry name" value="DISSIMILATORY SULFITE REDUCTASE SIRA"/>
    <property type="match status" value="1"/>
</dbReference>
<dbReference type="EMBL" id="CP001089">
    <property type="protein sequence ID" value="ACD96011.1"/>
    <property type="molecule type" value="Genomic_DNA"/>
</dbReference>
<evidence type="ECO:0000313" key="3">
    <source>
        <dbReference type="EMBL" id="ACD96011.1"/>
    </source>
</evidence>
<protein>
    <submittedName>
        <fullName evidence="3">Uncharacterized protein</fullName>
    </submittedName>
</protein>
<dbReference type="OrthoDB" id="9777268at2"/>
<accession>B3E4S5</accession>
<reference evidence="3 4" key="1">
    <citation type="submission" date="2008-05" db="EMBL/GenBank/DDBJ databases">
        <title>Complete sequence of chromosome of Geobacter lovleyi SZ.</title>
        <authorList>
            <consortium name="US DOE Joint Genome Institute"/>
            <person name="Lucas S."/>
            <person name="Copeland A."/>
            <person name="Lapidus A."/>
            <person name="Glavina del Rio T."/>
            <person name="Dalin E."/>
            <person name="Tice H."/>
            <person name="Bruce D."/>
            <person name="Goodwin L."/>
            <person name="Pitluck S."/>
            <person name="Chertkov O."/>
            <person name="Meincke L."/>
            <person name="Brettin T."/>
            <person name="Detter J.C."/>
            <person name="Han C."/>
            <person name="Tapia R."/>
            <person name="Kuske C.R."/>
            <person name="Schmutz J."/>
            <person name="Larimer F."/>
            <person name="Land M."/>
            <person name="Hauser L."/>
            <person name="Kyrpides N."/>
            <person name="Mikhailova N."/>
            <person name="Sung Y."/>
            <person name="Fletcher K.E."/>
            <person name="Ritalahti K.M."/>
            <person name="Loeffler F.E."/>
            <person name="Richardson P."/>
        </authorList>
    </citation>
    <scope>NUCLEOTIDE SEQUENCE [LARGE SCALE GENOMIC DNA]</scope>
    <source>
        <strain evidence="4">ATCC BAA-1151 / DSM 17278 / SZ</strain>
    </source>
</reference>
<feature type="signal peptide" evidence="2">
    <location>
        <begin position="1"/>
        <end position="20"/>
    </location>
</feature>
<dbReference type="InterPro" id="IPR036280">
    <property type="entry name" value="Multihaem_cyt_sf"/>
</dbReference>
<dbReference type="Gene3D" id="1.10.1130.10">
    <property type="entry name" value="Flavocytochrome C3, Chain A"/>
    <property type="match status" value="2"/>
</dbReference>
<dbReference type="KEGG" id="glo:Glov_2295"/>
<dbReference type="AlphaFoldDB" id="B3E4S5"/>
<dbReference type="PROSITE" id="PS51257">
    <property type="entry name" value="PROKAR_LIPOPROTEIN"/>
    <property type="match status" value="1"/>
</dbReference>
<evidence type="ECO:0000313" key="4">
    <source>
        <dbReference type="Proteomes" id="UP000002420"/>
    </source>
</evidence>
<proteinExistence type="predicted"/>
<dbReference type="STRING" id="398767.Glov_2295"/>